<dbReference type="SMART" id="SM00413">
    <property type="entry name" value="ETS"/>
    <property type="match status" value="1"/>
</dbReference>
<dbReference type="GeneID" id="116331480"/>
<evidence type="ECO:0000256" key="5">
    <source>
        <dbReference type="ARBA" id="ARBA00023125"/>
    </source>
</evidence>
<sequence>MATSQHEGHANQLDLLIRAVEASVHGTNVHCSDKTIEAAEALLRMDSPSSLKEDHSPEAFVPQSGATQDFLHAAMRPDMITETEVEISTEECCEEEEEDMATVMDDPEPEPDHEPVRKKRAGRKPKTHQSAISNGSPDVGIKKKPREGKAGSTTYLWEFLLDLLQDKNTCPRYIKWTQREKGIFKLVDSKAVSKLWGKHKNKPDMNYETMGRALRYYYQRGILAKVEGQRLVYQFKEMPKNIVIIDDDKAEIPAPEDLLGSDTAASYERVPPPSDMLLHATELSSSKKPNILRGANKTNIVHTPVATSSKPAAGGALTAGRIVTVSAASDGSQKQQSHAAIIPNATGPRTVRVAMQVPVVMTTSLGQKISTVAVQQPAGTTAAAGQTTLLTNTSAIGAAARNTNSQQKVVIQTIPTMVPATAENGDKITVQLAKIITIPAHQLAQCQIQTSTGTNKPGVGASPAGISLLGSPLTVRALAPVNVAPGTQVMRLTVPTQAQQQTLVVSQPGSGAGVVTVSAANQAVAAQPRIISGVINGSELVIRGGAVEKLKAAGVQVQAVQVPVPIQQNQANPKMAQSVKSELTDSADVTMKTEEPEC</sequence>
<dbReference type="GO" id="GO:0045893">
    <property type="term" value="P:positive regulation of DNA-templated transcription"/>
    <property type="evidence" value="ECO:0007669"/>
    <property type="project" value="UniProtKB-ARBA"/>
</dbReference>
<dbReference type="GO" id="GO:0043565">
    <property type="term" value="F:sequence-specific DNA binding"/>
    <property type="evidence" value="ECO:0007669"/>
    <property type="project" value="InterPro"/>
</dbReference>
<dbReference type="Gene3D" id="1.10.10.10">
    <property type="entry name" value="Winged helix-like DNA-binding domain superfamily/Winged helix DNA-binding domain"/>
    <property type="match status" value="1"/>
</dbReference>
<keyword evidence="8 9" id="KW-0539">Nucleus</keyword>
<dbReference type="InterPro" id="IPR046328">
    <property type="entry name" value="ETS_fam"/>
</dbReference>
<evidence type="ECO:0000256" key="1">
    <source>
        <dbReference type="ARBA" id="ARBA00004123"/>
    </source>
</evidence>
<proteinExistence type="inferred from homology"/>
<comment type="subcellular location">
    <subcellularLocation>
        <location evidence="1 9">Nucleus</location>
    </subcellularLocation>
</comment>
<evidence type="ECO:0000256" key="8">
    <source>
        <dbReference type="ARBA" id="ARBA00023242"/>
    </source>
</evidence>
<dbReference type="PROSITE" id="PS00345">
    <property type="entry name" value="ETS_DOMAIN_1"/>
    <property type="match status" value="1"/>
</dbReference>
<dbReference type="PROSITE" id="PS00346">
    <property type="entry name" value="ETS_DOMAIN_2"/>
    <property type="match status" value="1"/>
</dbReference>
<comment type="similarity">
    <text evidence="2 9">Belongs to the ETS family.</text>
</comment>
<accession>A0A668SZJ4</accession>
<dbReference type="SUPFAM" id="SSF46785">
    <property type="entry name" value="Winged helix' DNA-binding domain"/>
    <property type="match status" value="1"/>
</dbReference>
<dbReference type="PANTHER" id="PTHR11849">
    <property type="entry name" value="ETS"/>
    <property type="match status" value="1"/>
</dbReference>
<keyword evidence="3" id="KW-0597">Phosphoprotein</keyword>
<evidence type="ECO:0000256" key="9">
    <source>
        <dbReference type="RuleBase" id="RU004019"/>
    </source>
</evidence>
<dbReference type="GO" id="GO:0005634">
    <property type="term" value="C:nucleus"/>
    <property type="evidence" value="ECO:0007669"/>
    <property type="project" value="UniProtKB-SubCell"/>
</dbReference>
<keyword evidence="6" id="KW-0010">Activator</keyword>
<gene>
    <name evidence="12" type="primary">elf2b</name>
</gene>
<protein>
    <recommendedName>
        <fullName evidence="11">ETS domain-containing protein</fullName>
    </recommendedName>
</protein>
<evidence type="ECO:0000313" key="13">
    <source>
        <dbReference type="Proteomes" id="UP000472276"/>
    </source>
</evidence>
<dbReference type="GO" id="GO:0030154">
    <property type="term" value="P:cell differentiation"/>
    <property type="evidence" value="ECO:0007669"/>
    <property type="project" value="TreeGrafter"/>
</dbReference>
<evidence type="ECO:0000256" key="3">
    <source>
        <dbReference type="ARBA" id="ARBA00022553"/>
    </source>
</evidence>
<dbReference type="PANTHER" id="PTHR11849:SF10">
    <property type="entry name" value="ETS-RELATED TRANSCRIPTION FACTOR ELF-2"/>
    <property type="match status" value="1"/>
</dbReference>
<dbReference type="AlphaFoldDB" id="A0A668SZJ4"/>
<evidence type="ECO:0000259" key="11">
    <source>
        <dbReference type="PROSITE" id="PS50061"/>
    </source>
</evidence>
<keyword evidence="4" id="KW-0805">Transcription regulation</keyword>
<reference evidence="12" key="2">
    <citation type="submission" date="2025-09" db="UniProtKB">
        <authorList>
            <consortium name="Ensembl"/>
        </authorList>
    </citation>
    <scope>IDENTIFICATION</scope>
</reference>
<dbReference type="CTD" id="387534"/>
<dbReference type="OMA" id="MASDLWP"/>
<keyword evidence="13" id="KW-1185">Reference proteome</keyword>
<feature type="region of interest" description="Disordered" evidence="10">
    <location>
        <begin position="95"/>
        <end position="147"/>
    </location>
</feature>
<dbReference type="Pfam" id="PF00178">
    <property type="entry name" value="Ets"/>
    <property type="match status" value="1"/>
</dbReference>
<name>A0A668SZJ4_OREAU</name>
<dbReference type="PROSITE" id="PS50061">
    <property type="entry name" value="ETS_DOMAIN_3"/>
    <property type="match status" value="1"/>
</dbReference>
<feature type="compositionally biased region" description="Basic residues" evidence="10">
    <location>
        <begin position="116"/>
        <end position="127"/>
    </location>
</feature>
<keyword evidence="5 9" id="KW-0238">DNA-binding</keyword>
<evidence type="ECO:0000256" key="4">
    <source>
        <dbReference type="ARBA" id="ARBA00023015"/>
    </source>
</evidence>
<dbReference type="InterPro" id="IPR022084">
    <property type="entry name" value="TF_Elf_N"/>
</dbReference>
<evidence type="ECO:0000256" key="7">
    <source>
        <dbReference type="ARBA" id="ARBA00023163"/>
    </source>
</evidence>
<evidence type="ECO:0000256" key="10">
    <source>
        <dbReference type="SAM" id="MobiDB-lite"/>
    </source>
</evidence>
<dbReference type="GO" id="GO:0000981">
    <property type="term" value="F:DNA-binding transcription factor activity, RNA polymerase II-specific"/>
    <property type="evidence" value="ECO:0007669"/>
    <property type="project" value="TreeGrafter"/>
</dbReference>
<dbReference type="InterPro" id="IPR036388">
    <property type="entry name" value="WH-like_DNA-bd_sf"/>
</dbReference>
<evidence type="ECO:0000256" key="2">
    <source>
        <dbReference type="ARBA" id="ARBA00005562"/>
    </source>
</evidence>
<dbReference type="InterPro" id="IPR000418">
    <property type="entry name" value="Ets_dom"/>
</dbReference>
<evidence type="ECO:0000313" key="12">
    <source>
        <dbReference type="Ensembl" id="ENSOABP00000019501.1"/>
    </source>
</evidence>
<organism evidence="12 13">
    <name type="scientific">Oreochromis aureus</name>
    <name type="common">Israeli tilapia</name>
    <name type="synonym">Chromis aureus</name>
    <dbReference type="NCBI Taxonomy" id="47969"/>
    <lineage>
        <taxon>Eukaryota</taxon>
        <taxon>Metazoa</taxon>
        <taxon>Chordata</taxon>
        <taxon>Craniata</taxon>
        <taxon>Vertebrata</taxon>
        <taxon>Euteleostomi</taxon>
        <taxon>Actinopterygii</taxon>
        <taxon>Neopterygii</taxon>
        <taxon>Teleostei</taxon>
        <taxon>Neoteleostei</taxon>
        <taxon>Acanthomorphata</taxon>
        <taxon>Ovalentaria</taxon>
        <taxon>Cichlomorphae</taxon>
        <taxon>Cichliformes</taxon>
        <taxon>Cichlidae</taxon>
        <taxon>African cichlids</taxon>
        <taxon>Pseudocrenilabrinae</taxon>
        <taxon>Oreochromini</taxon>
        <taxon>Oreochromis</taxon>
    </lineage>
</organism>
<dbReference type="PRINTS" id="PR00454">
    <property type="entry name" value="ETSDOMAIN"/>
</dbReference>
<evidence type="ECO:0000256" key="6">
    <source>
        <dbReference type="ARBA" id="ARBA00023159"/>
    </source>
</evidence>
<keyword evidence="7" id="KW-0804">Transcription</keyword>
<dbReference type="FunFam" id="1.10.10.10:FF:000066">
    <property type="entry name" value="ETS-related transcription factor Elf-2 isoform X1"/>
    <property type="match status" value="1"/>
</dbReference>
<feature type="domain" description="ETS" evidence="11">
    <location>
        <begin position="154"/>
        <end position="236"/>
    </location>
</feature>
<dbReference type="Ensembl" id="ENSOABT00000020086.2">
    <property type="protein sequence ID" value="ENSOABP00000019501.1"/>
    <property type="gene ID" value="ENSOABG00000009450.2"/>
</dbReference>
<dbReference type="RefSeq" id="XP_031610039.1">
    <property type="nucleotide sequence ID" value="XM_031754179.2"/>
</dbReference>
<dbReference type="Pfam" id="PF12310">
    <property type="entry name" value="Elf-1_N"/>
    <property type="match status" value="1"/>
</dbReference>
<feature type="region of interest" description="Disordered" evidence="10">
    <location>
        <begin position="570"/>
        <end position="598"/>
    </location>
</feature>
<reference evidence="12" key="1">
    <citation type="submission" date="2025-08" db="UniProtKB">
        <authorList>
            <consortium name="Ensembl"/>
        </authorList>
    </citation>
    <scope>IDENTIFICATION</scope>
</reference>
<dbReference type="InterPro" id="IPR036390">
    <property type="entry name" value="WH_DNA-bd_sf"/>
</dbReference>
<feature type="compositionally biased region" description="Acidic residues" evidence="10">
    <location>
        <begin position="95"/>
        <end position="109"/>
    </location>
</feature>
<dbReference type="Proteomes" id="UP000472276">
    <property type="component" value="Unassembled WGS sequence"/>
</dbReference>